<dbReference type="PANTHER" id="PTHR35868">
    <property type="entry name" value="DUF2804 DOMAIN-CONTAINING PROTEIN-RELATED"/>
    <property type="match status" value="1"/>
</dbReference>
<gene>
    <name evidence="1" type="ORF">JFL75_08250</name>
</gene>
<dbReference type="AlphaFoldDB" id="A0A7T8BAN3"/>
<dbReference type="Pfam" id="PF10974">
    <property type="entry name" value="DUF2804"/>
    <property type="match status" value="1"/>
</dbReference>
<reference evidence="1" key="1">
    <citation type="submission" date="2021-01" db="EMBL/GenBank/DDBJ databases">
        <title>Description of Breznakiella homolactica.</title>
        <authorList>
            <person name="Song Y."/>
            <person name="Brune A."/>
        </authorList>
    </citation>
    <scope>NUCLEOTIDE SEQUENCE</scope>
    <source>
        <strain evidence="1">RmG30</strain>
    </source>
</reference>
<dbReference type="KEGG" id="bhc:JFL75_08250"/>
<dbReference type="RefSeq" id="WP_215628199.1">
    <property type="nucleotide sequence ID" value="NZ_CP067089.2"/>
</dbReference>
<keyword evidence="2" id="KW-1185">Reference proteome</keyword>
<sequence>MAQIETTESCYILDEHGVPVKFGWARKPLFTYNHTFVRAPMRRVTASDRYIVFSSDHLILTEILDGGFLGYVGITVMSFKDKKRSSGSITVPFSLGSFNLSDSSESGSVRIQQKHFSIDFIAMDGGSRILKIDIPRFSHNRGLRGAIILTPPPDAESIITAMPWRGQKNAFQYTRRSPWYIAEGVMQLGRSELVFSKDKAWGIFDWNRTVRPDMDVRYWAGGCGLAGDTQVSFSVGYGSADNGSGTENAFFVGGKLIKLDQVTFHINPGKWLDPWRFTSNDRRLEMNFVPEMERTERHRMLFHYLRRRQVFGRFSGKVVLDDGRELSFQNIIGFAERKKTRY</sequence>
<evidence type="ECO:0000313" key="2">
    <source>
        <dbReference type="Proteomes" id="UP000595917"/>
    </source>
</evidence>
<dbReference type="PANTHER" id="PTHR35868:SF3">
    <property type="entry name" value="DUF2804 DOMAIN-CONTAINING PROTEIN"/>
    <property type="match status" value="1"/>
</dbReference>
<dbReference type="InterPro" id="IPR021243">
    <property type="entry name" value="DUF2804"/>
</dbReference>
<evidence type="ECO:0000313" key="1">
    <source>
        <dbReference type="EMBL" id="QQO10894.1"/>
    </source>
</evidence>
<dbReference type="Proteomes" id="UP000595917">
    <property type="component" value="Chromosome"/>
</dbReference>
<proteinExistence type="predicted"/>
<organism evidence="1 2">
    <name type="scientific">Breznakiella homolactica</name>
    <dbReference type="NCBI Taxonomy" id="2798577"/>
    <lineage>
        <taxon>Bacteria</taxon>
        <taxon>Pseudomonadati</taxon>
        <taxon>Spirochaetota</taxon>
        <taxon>Spirochaetia</taxon>
        <taxon>Spirochaetales</taxon>
        <taxon>Breznakiellaceae</taxon>
        <taxon>Breznakiella</taxon>
    </lineage>
</organism>
<name>A0A7T8BAN3_9SPIR</name>
<dbReference type="EMBL" id="CP067089">
    <property type="protein sequence ID" value="QQO10894.1"/>
    <property type="molecule type" value="Genomic_DNA"/>
</dbReference>
<protein>
    <submittedName>
        <fullName evidence="1">DUF2804 domain-containing protein</fullName>
    </submittedName>
</protein>
<accession>A0A7T8BAN3</accession>